<reference evidence="3" key="1">
    <citation type="submission" date="2015-08" db="EMBL/GenBank/DDBJ databases">
        <authorList>
            <person name="Varghese N."/>
        </authorList>
    </citation>
    <scope>NUCLEOTIDE SEQUENCE [LARGE SCALE GENOMIC DNA]</scope>
    <source>
        <strain evidence="3">JCM 18476</strain>
    </source>
</reference>
<dbReference type="SUPFAM" id="SSF53474">
    <property type="entry name" value="alpha/beta-Hydrolases"/>
    <property type="match status" value="1"/>
</dbReference>
<proteinExistence type="predicted"/>
<dbReference type="AlphaFoldDB" id="A0A0K6IJQ4"/>
<organism evidence="2 3">
    <name type="scientific">Marinomonas fungiae</name>
    <dbReference type="NCBI Taxonomy" id="1137284"/>
    <lineage>
        <taxon>Bacteria</taxon>
        <taxon>Pseudomonadati</taxon>
        <taxon>Pseudomonadota</taxon>
        <taxon>Gammaproteobacteria</taxon>
        <taxon>Oceanospirillales</taxon>
        <taxon>Oceanospirillaceae</taxon>
        <taxon>Marinomonas</taxon>
    </lineage>
</organism>
<evidence type="ECO:0000313" key="3">
    <source>
        <dbReference type="Proteomes" id="UP000182769"/>
    </source>
</evidence>
<evidence type="ECO:0000313" key="2">
    <source>
        <dbReference type="EMBL" id="CUB03335.1"/>
    </source>
</evidence>
<dbReference type="PANTHER" id="PTHR47562:SF2">
    <property type="entry name" value="CARBOXYMETHYLENEBUTENOLIDASE-RELATED"/>
    <property type="match status" value="1"/>
</dbReference>
<dbReference type="EMBL" id="CYHG01000003">
    <property type="protein sequence ID" value="CUB03335.1"/>
    <property type="molecule type" value="Genomic_DNA"/>
</dbReference>
<accession>A0A0K6IJQ4</accession>
<sequence length="257" mass="29066">MERLIPIVFKRDIMITQTEIVDISTATGTMRCNVYRPQGEGQFPCIIFYSEIFQITAPIERSARILAGHGFSVVVPEVFHELNPIGTVLAYDDAGKDKGNSDKFTKTLESHDSDTVAMIEFFEQQAYCNGHFGAMGVCIGGHLAFRAALNPRILSSFCLYATDIHSNTLPCIEGNDSFTRTGDIQGEITMVWGKQDPHVSTEGRQKIYQQLIDTKRNFTWHELNAQHAFMRDEGDRYDAELALHCYKLAVDQFRRTL</sequence>
<gene>
    <name evidence="2" type="ORF">Ga0061065_103185</name>
</gene>
<keyword evidence="2" id="KW-0378">Hydrolase</keyword>
<keyword evidence="3" id="KW-1185">Reference proteome</keyword>
<dbReference type="PANTHER" id="PTHR47562">
    <property type="match status" value="1"/>
</dbReference>
<protein>
    <submittedName>
        <fullName evidence="2">Dienelactone hydrolase</fullName>
    </submittedName>
</protein>
<dbReference type="InterPro" id="IPR029058">
    <property type="entry name" value="AB_hydrolase_fold"/>
</dbReference>
<dbReference type="Proteomes" id="UP000182769">
    <property type="component" value="Unassembled WGS sequence"/>
</dbReference>
<feature type="domain" description="Dienelactone hydrolase" evidence="1">
    <location>
        <begin position="33"/>
        <end position="255"/>
    </location>
</feature>
<dbReference type="STRING" id="1137284.GCA_001418205_01184"/>
<dbReference type="InterPro" id="IPR002925">
    <property type="entry name" value="Dienelactn_hydro"/>
</dbReference>
<dbReference type="GO" id="GO:0016787">
    <property type="term" value="F:hydrolase activity"/>
    <property type="evidence" value="ECO:0007669"/>
    <property type="project" value="UniProtKB-KW"/>
</dbReference>
<dbReference type="Gene3D" id="3.40.50.1820">
    <property type="entry name" value="alpha/beta hydrolase"/>
    <property type="match status" value="1"/>
</dbReference>
<evidence type="ECO:0000259" key="1">
    <source>
        <dbReference type="Pfam" id="PF01738"/>
    </source>
</evidence>
<name>A0A0K6IJQ4_9GAMM</name>
<dbReference type="Pfam" id="PF01738">
    <property type="entry name" value="DLH"/>
    <property type="match status" value="1"/>
</dbReference>